<accession>A0AAD7KMC0</accession>
<keyword evidence="3" id="KW-1185">Reference proteome</keyword>
<proteinExistence type="predicted"/>
<feature type="compositionally biased region" description="Polar residues" evidence="1">
    <location>
        <begin position="253"/>
        <end position="270"/>
    </location>
</feature>
<dbReference type="AlphaFoldDB" id="A0AAD7KMC0"/>
<evidence type="ECO:0000313" key="2">
    <source>
        <dbReference type="EMBL" id="KAJ7942459.1"/>
    </source>
</evidence>
<dbReference type="KEGG" id="qsa:O6P43_034487"/>
<dbReference type="InterPro" id="IPR036955">
    <property type="entry name" value="AP2/ERF_dom_sf"/>
</dbReference>
<dbReference type="Gene3D" id="3.30.730.10">
    <property type="entry name" value="AP2/ERF domain"/>
    <property type="match status" value="1"/>
</dbReference>
<evidence type="ECO:0000256" key="1">
    <source>
        <dbReference type="SAM" id="MobiDB-lite"/>
    </source>
</evidence>
<comment type="caution">
    <text evidence="2">The sequence shown here is derived from an EMBL/GenBank/DDBJ whole genome shotgun (WGS) entry which is preliminary data.</text>
</comment>
<gene>
    <name evidence="2" type="ORF">O6P43_034487</name>
</gene>
<organism evidence="2 3">
    <name type="scientific">Quillaja saponaria</name>
    <name type="common">Soap bark tree</name>
    <dbReference type="NCBI Taxonomy" id="32244"/>
    <lineage>
        <taxon>Eukaryota</taxon>
        <taxon>Viridiplantae</taxon>
        <taxon>Streptophyta</taxon>
        <taxon>Embryophyta</taxon>
        <taxon>Tracheophyta</taxon>
        <taxon>Spermatophyta</taxon>
        <taxon>Magnoliopsida</taxon>
        <taxon>eudicotyledons</taxon>
        <taxon>Gunneridae</taxon>
        <taxon>Pentapetalae</taxon>
        <taxon>rosids</taxon>
        <taxon>fabids</taxon>
        <taxon>Fabales</taxon>
        <taxon>Quillajaceae</taxon>
        <taxon>Quillaja</taxon>
    </lineage>
</organism>
<dbReference type="GO" id="GO:0003700">
    <property type="term" value="F:DNA-binding transcription factor activity"/>
    <property type="evidence" value="ECO:0007669"/>
    <property type="project" value="InterPro"/>
</dbReference>
<name>A0AAD7KMC0_QUISA</name>
<dbReference type="EMBL" id="JARAOO010000042">
    <property type="protein sequence ID" value="KAJ7942459.1"/>
    <property type="molecule type" value="Genomic_DNA"/>
</dbReference>
<sequence length="276" mass="30640">MMILKLIFRNSRMILKLMRKMKKFLGMLSLFLLSLGRPPSLVFLVVYPLTNHWNPMGHLRDLQQGRGKISTGESDSVHGENGRLKFVTQERGSESGLELSTHAEDAARAYDAEARRIRGKKAKVNFPEEAPVAPQKPSVKPDPEKAFSVDNMDAFLDSVQGDIKAVTDEEIISPIDDRELTNAVFSNVEGFAPFTPSDDVPQYFSSDQGSNSYGYSEFGWVDQYPEISSMLSAALEDESYYVEDANPTKRLKSNSQNVVAASGNSGNTPSEELANY</sequence>
<evidence type="ECO:0000313" key="3">
    <source>
        <dbReference type="Proteomes" id="UP001163823"/>
    </source>
</evidence>
<feature type="region of interest" description="Disordered" evidence="1">
    <location>
        <begin position="252"/>
        <end position="276"/>
    </location>
</feature>
<reference evidence="2" key="1">
    <citation type="journal article" date="2023" name="Science">
        <title>Elucidation of the pathway for biosynthesis of saponin adjuvants from the soapbark tree.</title>
        <authorList>
            <person name="Reed J."/>
            <person name="Orme A."/>
            <person name="El-Demerdash A."/>
            <person name="Owen C."/>
            <person name="Martin L.B.B."/>
            <person name="Misra R.C."/>
            <person name="Kikuchi S."/>
            <person name="Rejzek M."/>
            <person name="Martin A.C."/>
            <person name="Harkess A."/>
            <person name="Leebens-Mack J."/>
            <person name="Louveau T."/>
            <person name="Stephenson M.J."/>
            <person name="Osbourn A."/>
        </authorList>
    </citation>
    <scope>NUCLEOTIDE SEQUENCE</scope>
    <source>
        <strain evidence="2">S10</strain>
    </source>
</reference>
<protein>
    <submittedName>
        <fullName evidence="2">Ethylene-responsive transcription factor</fullName>
    </submittedName>
</protein>
<dbReference type="Proteomes" id="UP001163823">
    <property type="component" value="Unassembled WGS sequence"/>
</dbReference>